<dbReference type="GO" id="GO:0006355">
    <property type="term" value="P:regulation of DNA-templated transcription"/>
    <property type="evidence" value="ECO:0007669"/>
    <property type="project" value="InterPro"/>
</dbReference>
<keyword evidence="4" id="KW-0238">DNA-binding</keyword>
<reference evidence="7 8" key="1">
    <citation type="submission" date="2018-08" db="EMBL/GenBank/DDBJ databases">
        <title>Acidipila sp. 4G-K13, an acidobacterium isolated from forest soil.</title>
        <authorList>
            <person name="Gao Z.-H."/>
            <person name="Qiu L.-H."/>
        </authorList>
    </citation>
    <scope>NUCLEOTIDE SEQUENCE [LARGE SCALE GENOMIC DNA]</scope>
    <source>
        <strain evidence="7 8">4G-K13</strain>
    </source>
</reference>
<dbReference type="CDD" id="cd00009">
    <property type="entry name" value="AAA"/>
    <property type="match status" value="1"/>
</dbReference>
<dbReference type="SMART" id="SM00382">
    <property type="entry name" value="AAA"/>
    <property type="match status" value="1"/>
</dbReference>
<dbReference type="InterPro" id="IPR002197">
    <property type="entry name" value="HTH_Fis"/>
</dbReference>
<evidence type="ECO:0000256" key="4">
    <source>
        <dbReference type="ARBA" id="ARBA00023125"/>
    </source>
</evidence>
<dbReference type="Gene3D" id="1.10.10.60">
    <property type="entry name" value="Homeodomain-like"/>
    <property type="match status" value="1"/>
</dbReference>
<dbReference type="Pfam" id="PF25601">
    <property type="entry name" value="AAA_lid_14"/>
    <property type="match status" value="1"/>
</dbReference>
<dbReference type="InterPro" id="IPR003593">
    <property type="entry name" value="AAA+_ATPase"/>
</dbReference>
<dbReference type="InterPro" id="IPR058031">
    <property type="entry name" value="AAA_lid_NorR"/>
</dbReference>
<evidence type="ECO:0000256" key="5">
    <source>
        <dbReference type="ARBA" id="ARBA00023163"/>
    </source>
</evidence>
<dbReference type="PROSITE" id="PS00676">
    <property type="entry name" value="SIGMA54_INTERACT_2"/>
    <property type="match status" value="1"/>
</dbReference>
<dbReference type="PROSITE" id="PS50045">
    <property type="entry name" value="SIGMA54_INTERACT_4"/>
    <property type="match status" value="1"/>
</dbReference>
<evidence type="ECO:0000313" key="8">
    <source>
        <dbReference type="Proteomes" id="UP000264702"/>
    </source>
</evidence>
<comment type="caution">
    <text evidence="7">The sequence shown here is derived from an EMBL/GenBank/DDBJ whole genome shotgun (WGS) entry which is preliminary data.</text>
</comment>
<keyword evidence="8" id="KW-1185">Reference proteome</keyword>
<dbReference type="Proteomes" id="UP000264702">
    <property type="component" value="Unassembled WGS sequence"/>
</dbReference>
<dbReference type="SUPFAM" id="SSF52540">
    <property type="entry name" value="P-loop containing nucleoside triphosphate hydrolases"/>
    <property type="match status" value="1"/>
</dbReference>
<evidence type="ECO:0000313" key="7">
    <source>
        <dbReference type="EMBL" id="RFU17398.1"/>
    </source>
</evidence>
<dbReference type="SUPFAM" id="SSF46689">
    <property type="entry name" value="Homeodomain-like"/>
    <property type="match status" value="1"/>
</dbReference>
<sequence>MRSSSGPYYLNMSGEIVLVGENSDLYRRLGDQEFSVLPIREIADAISYLRDPAASAAVALFPVSMRRQHDVSALTEISTLHPYLQIIVMADAIHGDLPELPVRNANLRTVDKGSTLSELCDTVRHAVHAAEALAEKAAKHQPMPAPEMADDSLPLFSTAFLTRVGLADVPVLLHGETGVGKEVMARRLCAYSPRANKPFLKLNCAALPSELVESELFGYEKGAFTGAVTDKPGRFEIAQGGTILLDEIGDMDVRLQAKLLTVLQDGEIQPLGSSRTIKVNVRVLAATHRDLRRAIEQGTFREDLYYRLNVINIVIPPLRERRDEILPLAENLLRRHLRPGTAAPMMTEDLKSILLEYHWPGNIRELENVMRRYLVYQSATMLVDELARNMEQSRPRPVLSLTENYRFAGNGNVSSMDKLAEESRQAEAKLLLDTLESTRWNRRQAAARLNLEYKAFLYKLQKFGIAEKKDKPEAECGT</sequence>
<dbReference type="GO" id="GO:0005524">
    <property type="term" value="F:ATP binding"/>
    <property type="evidence" value="ECO:0007669"/>
    <property type="project" value="UniProtKB-KW"/>
</dbReference>
<keyword evidence="3" id="KW-0805">Transcription regulation</keyword>
<evidence type="ECO:0000259" key="6">
    <source>
        <dbReference type="PROSITE" id="PS50045"/>
    </source>
</evidence>
<dbReference type="InterPro" id="IPR025944">
    <property type="entry name" value="Sigma_54_int_dom_CS"/>
</dbReference>
<dbReference type="GO" id="GO:0043565">
    <property type="term" value="F:sequence-specific DNA binding"/>
    <property type="evidence" value="ECO:0007669"/>
    <property type="project" value="InterPro"/>
</dbReference>
<evidence type="ECO:0000256" key="3">
    <source>
        <dbReference type="ARBA" id="ARBA00023015"/>
    </source>
</evidence>
<keyword evidence="1" id="KW-0547">Nucleotide-binding</keyword>
<keyword evidence="5" id="KW-0804">Transcription</keyword>
<dbReference type="Gene3D" id="3.40.50.300">
    <property type="entry name" value="P-loop containing nucleotide triphosphate hydrolases"/>
    <property type="match status" value="1"/>
</dbReference>
<dbReference type="Gene3D" id="1.10.8.60">
    <property type="match status" value="1"/>
</dbReference>
<keyword evidence="2" id="KW-0067">ATP-binding</keyword>
<dbReference type="FunFam" id="3.40.50.300:FF:000006">
    <property type="entry name" value="DNA-binding transcriptional regulator NtrC"/>
    <property type="match status" value="1"/>
</dbReference>
<dbReference type="PRINTS" id="PR01590">
    <property type="entry name" value="HTHFIS"/>
</dbReference>
<proteinExistence type="predicted"/>
<dbReference type="PROSITE" id="PS00688">
    <property type="entry name" value="SIGMA54_INTERACT_3"/>
    <property type="match status" value="1"/>
</dbReference>
<dbReference type="InterPro" id="IPR009057">
    <property type="entry name" value="Homeodomain-like_sf"/>
</dbReference>
<evidence type="ECO:0000256" key="1">
    <source>
        <dbReference type="ARBA" id="ARBA00022741"/>
    </source>
</evidence>
<dbReference type="PANTHER" id="PTHR32071:SF57">
    <property type="entry name" value="C4-DICARBOXYLATE TRANSPORT TRANSCRIPTIONAL REGULATORY PROTEIN DCTD"/>
    <property type="match status" value="1"/>
</dbReference>
<dbReference type="EMBL" id="QVQT01000002">
    <property type="protein sequence ID" value="RFU17398.1"/>
    <property type="molecule type" value="Genomic_DNA"/>
</dbReference>
<name>A0A372IR79_9BACT</name>
<evidence type="ECO:0000256" key="2">
    <source>
        <dbReference type="ARBA" id="ARBA00022840"/>
    </source>
</evidence>
<dbReference type="Pfam" id="PF00158">
    <property type="entry name" value="Sigma54_activat"/>
    <property type="match status" value="1"/>
</dbReference>
<dbReference type="PANTHER" id="PTHR32071">
    <property type="entry name" value="TRANSCRIPTIONAL REGULATORY PROTEIN"/>
    <property type="match status" value="1"/>
</dbReference>
<dbReference type="InterPro" id="IPR027417">
    <property type="entry name" value="P-loop_NTPase"/>
</dbReference>
<organism evidence="7 8">
    <name type="scientific">Paracidobacterium acidisoli</name>
    <dbReference type="NCBI Taxonomy" id="2303751"/>
    <lineage>
        <taxon>Bacteria</taxon>
        <taxon>Pseudomonadati</taxon>
        <taxon>Acidobacteriota</taxon>
        <taxon>Terriglobia</taxon>
        <taxon>Terriglobales</taxon>
        <taxon>Acidobacteriaceae</taxon>
        <taxon>Paracidobacterium</taxon>
    </lineage>
</organism>
<dbReference type="InterPro" id="IPR002078">
    <property type="entry name" value="Sigma_54_int"/>
</dbReference>
<accession>A0A372IR79</accession>
<gene>
    <name evidence="7" type="ORF">D0Y96_04340</name>
</gene>
<dbReference type="InterPro" id="IPR025943">
    <property type="entry name" value="Sigma_54_int_dom_ATP-bd_2"/>
</dbReference>
<feature type="domain" description="Sigma-54 factor interaction" evidence="6">
    <location>
        <begin position="163"/>
        <end position="375"/>
    </location>
</feature>
<protein>
    <submittedName>
        <fullName evidence="7">Sigma-54-dependent Fis family transcriptional regulator</fullName>
    </submittedName>
</protein>
<dbReference type="InterPro" id="IPR025662">
    <property type="entry name" value="Sigma_54_int_dom_ATP-bd_1"/>
</dbReference>
<dbReference type="PROSITE" id="PS00675">
    <property type="entry name" value="SIGMA54_INTERACT_1"/>
    <property type="match status" value="1"/>
</dbReference>
<dbReference type="Pfam" id="PF02954">
    <property type="entry name" value="HTH_8"/>
    <property type="match status" value="1"/>
</dbReference>
<dbReference type="AlphaFoldDB" id="A0A372IR79"/>